<dbReference type="EMBL" id="JNBS01000007">
    <property type="protein sequence ID" value="OQS08021.1"/>
    <property type="molecule type" value="Genomic_DNA"/>
</dbReference>
<evidence type="ECO:0000313" key="3">
    <source>
        <dbReference type="Proteomes" id="UP000243217"/>
    </source>
</evidence>
<protein>
    <submittedName>
        <fullName evidence="2">Uncharacterized protein</fullName>
    </submittedName>
</protein>
<comment type="caution">
    <text evidence="2">The sequence shown here is derived from an EMBL/GenBank/DDBJ whole genome shotgun (WGS) entry which is preliminary data.</text>
</comment>
<evidence type="ECO:0000256" key="1">
    <source>
        <dbReference type="SAM" id="Coils"/>
    </source>
</evidence>
<reference evidence="2 3" key="1">
    <citation type="journal article" date="2014" name="Genome Biol. Evol.">
        <title>The secreted proteins of Achlya hypogyna and Thraustotheca clavata identify the ancestral oomycete secretome and reveal gene acquisitions by horizontal gene transfer.</title>
        <authorList>
            <person name="Misner I."/>
            <person name="Blouin N."/>
            <person name="Leonard G."/>
            <person name="Richards T.A."/>
            <person name="Lane C.E."/>
        </authorList>
    </citation>
    <scope>NUCLEOTIDE SEQUENCE [LARGE SCALE GENOMIC DNA]</scope>
    <source>
        <strain evidence="2 3">ATCC 34112</strain>
    </source>
</reference>
<feature type="coiled-coil region" evidence="1">
    <location>
        <begin position="27"/>
        <end position="61"/>
    </location>
</feature>
<dbReference type="AlphaFoldDB" id="A0A1W0ACR9"/>
<keyword evidence="1" id="KW-0175">Coiled coil</keyword>
<accession>A0A1W0ACR9</accession>
<keyword evidence="3" id="KW-1185">Reference proteome</keyword>
<dbReference type="OrthoDB" id="77577at2759"/>
<proteinExistence type="predicted"/>
<evidence type="ECO:0000313" key="2">
    <source>
        <dbReference type="EMBL" id="OQS08021.1"/>
    </source>
</evidence>
<name>A0A1W0ACR9_9STRA</name>
<sequence>MLPSIHRGRPLEKPRTPIAHNQARAAGEDYLDRISCLERDNERLRADLKTLAQHLTDEDNKLQSIAQECHQLQMTFTTKVQTDTFHMEKEKQKAAIVFGEMVRLAKVVEDLQSESKHHYSTLEQRFHSVEKRFVDFNQPTTSIATESKLKEHDHAIEEVNSLSECTNKSSNTRVDVSSLSELEARLSGQLDRLSTRVSMDKNDVLRLMEEQRDLQSLSESKRTNQMIQDTKRLSEHIAALEQLLLQETKSMTQHVQTIVNESDGKFRAVIDELGHEVRQRNAAYVQLDDELRLQITDLREATKEVTTAIQTQLKDLEEVVPLEIKARQKGDEKLRKRLDMLAKSTTHSIDTIKKDVDEAVGQAILRANSCVARQLELQSIVAKQTEEHKAVAQMMSQDLHGAIANAMQATAKEHAQRLVACLEVVDTVKQLRISTDERFDLLNQTWTTLDSKTTALLDEHHAAQSKAIEELHTRYLILQSNLNNHTSIAVSQLSENELKLKEIERSMSSQVAQLHNVTIDASVHDCLDRIVNEVVATAQNTIMDNQLAVLVSDQTKEMDQIQRNLKTSWTQAMQEQCGMDQRWYQSIERLKNTQTTLQNTLVTMAWNIENRAIDDTVATVLYECVHHVEESNVHRTFEESHRQFQLQLQVGRNKLEEVRHRLQDEALSRKSLEENNTSRQNGFLI</sequence>
<dbReference type="STRING" id="74557.A0A1W0ACR9"/>
<gene>
    <name evidence="2" type="ORF">THRCLA_00009</name>
</gene>
<organism evidence="2 3">
    <name type="scientific">Thraustotheca clavata</name>
    <dbReference type="NCBI Taxonomy" id="74557"/>
    <lineage>
        <taxon>Eukaryota</taxon>
        <taxon>Sar</taxon>
        <taxon>Stramenopiles</taxon>
        <taxon>Oomycota</taxon>
        <taxon>Saprolegniomycetes</taxon>
        <taxon>Saprolegniales</taxon>
        <taxon>Achlyaceae</taxon>
        <taxon>Thraustotheca</taxon>
    </lineage>
</organism>
<dbReference type="Proteomes" id="UP000243217">
    <property type="component" value="Unassembled WGS sequence"/>
</dbReference>